<dbReference type="EMBL" id="KK112834">
    <property type="protein sequence ID" value="KFM58665.1"/>
    <property type="molecule type" value="Genomic_DNA"/>
</dbReference>
<organism evidence="1 2">
    <name type="scientific">Stegodyphus mimosarum</name>
    <name type="common">African social velvet spider</name>
    <dbReference type="NCBI Taxonomy" id="407821"/>
    <lineage>
        <taxon>Eukaryota</taxon>
        <taxon>Metazoa</taxon>
        <taxon>Ecdysozoa</taxon>
        <taxon>Arthropoda</taxon>
        <taxon>Chelicerata</taxon>
        <taxon>Arachnida</taxon>
        <taxon>Araneae</taxon>
        <taxon>Araneomorphae</taxon>
        <taxon>Entelegynae</taxon>
        <taxon>Eresoidea</taxon>
        <taxon>Eresidae</taxon>
        <taxon>Stegodyphus</taxon>
    </lineage>
</organism>
<proteinExistence type="predicted"/>
<keyword evidence="2" id="KW-1185">Reference proteome</keyword>
<evidence type="ECO:0000313" key="2">
    <source>
        <dbReference type="Proteomes" id="UP000054359"/>
    </source>
</evidence>
<name>A0A087T0M6_STEMI</name>
<gene>
    <name evidence="1" type="ORF">X975_23379</name>
</gene>
<accession>A0A087T0M6</accession>
<reference evidence="1 2" key="1">
    <citation type="submission" date="2013-11" db="EMBL/GenBank/DDBJ databases">
        <title>Genome sequencing of Stegodyphus mimosarum.</title>
        <authorList>
            <person name="Bechsgaard J."/>
        </authorList>
    </citation>
    <scope>NUCLEOTIDE SEQUENCE [LARGE SCALE GENOMIC DNA]</scope>
</reference>
<dbReference type="AlphaFoldDB" id="A0A087T0M6"/>
<dbReference type="Proteomes" id="UP000054359">
    <property type="component" value="Unassembled WGS sequence"/>
</dbReference>
<protein>
    <submittedName>
        <fullName evidence="1">Uncharacterized protein</fullName>
    </submittedName>
</protein>
<feature type="non-terminal residue" evidence="1">
    <location>
        <position position="126"/>
    </location>
</feature>
<evidence type="ECO:0000313" key="1">
    <source>
        <dbReference type="EMBL" id="KFM58665.1"/>
    </source>
</evidence>
<sequence length="126" mass="14257">MTRETCCTSNPLAQISVAIKTLVCAERNSFMIVSLILLGISPCIDETVKSASHFFCQPINLLSCITKYYSLSNGHSLIQIKQSIQFPFFFFDMPYSCLLWYSNLGPLVQQSVSLTTLYSGQLRRFH</sequence>